<gene>
    <name evidence="1" type="ORF">G9U51_07965</name>
</gene>
<dbReference type="Pfam" id="PF04978">
    <property type="entry name" value="MST"/>
    <property type="match status" value="1"/>
</dbReference>
<reference evidence="1" key="1">
    <citation type="submission" date="2020-03" db="EMBL/GenBank/DDBJ databases">
        <title>Draft sequencing of Calidifontibacter sp. DB0510.</title>
        <authorList>
            <person name="Kim D.-U."/>
        </authorList>
    </citation>
    <scope>NUCLEOTIDE SEQUENCE</scope>
    <source>
        <strain evidence="1">DB0510</strain>
    </source>
</reference>
<organism evidence="1 2">
    <name type="scientific">Metallococcus carri</name>
    <dbReference type="NCBI Taxonomy" id="1656884"/>
    <lineage>
        <taxon>Bacteria</taxon>
        <taxon>Bacillati</taxon>
        <taxon>Actinomycetota</taxon>
        <taxon>Actinomycetes</taxon>
        <taxon>Micrococcales</taxon>
        <taxon>Dermacoccaceae</taxon>
        <taxon>Metallococcus</taxon>
    </lineage>
</organism>
<accession>A0A967E9Y5</accession>
<keyword evidence="2" id="KW-1185">Reference proteome</keyword>
<comment type="caution">
    <text evidence="1">The sequence shown here is derived from an EMBL/GenBank/DDBJ whole genome shotgun (WGS) entry which is preliminary data.</text>
</comment>
<dbReference type="RefSeq" id="WP_166195754.1">
    <property type="nucleotide sequence ID" value="NZ_JAAOIV010000005.1"/>
</dbReference>
<dbReference type="Gene3D" id="1.20.120.450">
    <property type="entry name" value="dinb family like domain"/>
    <property type="match status" value="1"/>
</dbReference>
<name>A0A967E9Y5_9MICO</name>
<protein>
    <submittedName>
        <fullName evidence="1">DUF664 domain-containing protein</fullName>
    </submittedName>
</protein>
<dbReference type="EMBL" id="JAAOIV010000005">
    <property type="protein sequence ID" value="NHN55710.1"/>
    <property type="molecule type" value="Genomic_DNA"/>
</dbReference>
<dbReference type="InterPro" id="IPR007061">
    <property type="entry name" value="MST-like"/>
</dbReference>
<evidence type="ECO:0000313" key="2">
    <source>
        <dbReference type="Proteomes" id="UP000744769"/>
    </source>
</evidence>
<dbReference type="InterPro" id="IPR034660">
    <property type="entry name" value="DinB/YfiT-like"/>
</dbReference>
<evidence type="ECO:0000313" key="1">
    <source>
        <dbReference type="EMBL" id="NHN55710.1"/>
    </source>
</evidence>
<proteinExistence type="predicted"/>
<dbReference type="Proteomes" id="UP000744769">
    <property type="component" value="Unassembled WGS sequence"/>
</dbReference>
<sequence>MSTDIPIEAVLDHIDLALDGMCATVESLGDELVNRRPDLPGANSAYAIVTHCLGVIEYWAGARLAGREIERDREAEFRATGRVAELVQRVRRQRAQLTEDLAGFDGARPYAVTGRRDHWTPEQLRAVRTCGGVLMHLYEELAQHRGHLDLTADLVRADPR</sequence>
<dbReference type="SUPFAM" id="SSF109854">
    <property type="entry name" value="DinB/YfiT-like putative metalloenzymes"/>
    <property type="match status" value="1"/>
</dbReference>
<dbReference type="AlphaFoldDB" id="A0A967E9Y5"/>